<dbReference type="GO" id="GO:0008360">
    <property type="term" value="P:regulation of cell shape"/>
    <property type="evidence" value="ECO:0007669"/>
    <property type="project" value="UniProtKB-KW"/>
</dbReference>
<comment type="pathway">
    <text evidence="2">Cell wall biogenesis; peptidoglycan biosynthesis.</text>
</comment>
<dbReference type="GO" id="GO:0071555">
    <property type="term" value="P:cell wall organization"/>
    <property type="evidence" value="ECO:0007669"/>
    <property type="project" value="UniProtKB-KW"/>
</dbReference>
<evidence type="ECO:0000256" key="14">
    <source>
        <dbReference type="ARBA" id="ARBA00023136"/>
    </source>
</evidence>
<dbReference type="FunFam" id="1.10.3810.10:FF:000003">
    <property type="entry name" value="Penicillin-binding protein 1a"/>
    <property type="match status" value="1"/>
</dbReference>
<reference evidence="22 23" key="1">
    <citation type="submission" date="2015-11" db="EMBL/GenBank/DDBJ databases">
        <title>Evidence for parallel genomic evolution in an endosymbiosis of termite gut flagellates.</title>
        <authorList>
            <person name="Zheng H."/>
        </authorList>
    </citation>
    <scope>NUCLEOTIDE SEQUENCE [LARGE SCALE GENOMIC DNA]</scope>
    <source>
        <strain evidence="22 23">CET450</strain>
    </source>
</reference>
<organism evidence="22 23">
    <name type="scientific">Endomicrobium trichonymphae</name>
    <dbReference type="NCBI Taxonomy" id="1408204"/>
    <lineage>
        <taxon>Bacteria</taxon>
        <taxon>Pseudomonadati</taxon>
        <taxon>Elusimicrobiota</taxon>
        <taxon>Endomicrobiia</taxon>
        <taxon>Endomicrobiales</taxon>
        <taxon>Endomicrobiaceae</taxon>
        <taxon>Candidatus Endomicrobiellum</taxon>
    </lineage>
</organism>
<evidence type="ECO:0000256" key="4">
    <source>
        <dbReference type="ARBA" id="ARBA00007739"/>
    </source>
</evidence>
<dbReference type="Proteomes" id="UP000095237">
    <property type="component" value="Unassembled WGS sequence"/>
</dbReference>
<keyword evidence="9" id="KW-0812">Transmembrane</keyword>
<keyword evidence="8" id="KW-0808">Transferase</keyword>
<evidence type="ECO:0000256" key="2">
    <source>
        <dbReference type="ARBA" id="ARBA00004752"/>
    </source>
</evidence>
<comment type="catalytic activity">
    <reaction evidence="18">
        <text>[GlcNAc-(1-&gt;4)-Mur2Ac(oyl-L-Ala-gamma-D-Glu-L-Lys-D-Ala-D-Ala)](n)-di-trans,octa-cis-undecaprenyl diphosphate + beta-D-GlcNAc-(1-&gt;4)-Mur2Ac(oyl-L-Ala-gamma-D-Glu-L-Lys-D-Ala-D-Ala)-di-trans,octa-cis-undecaprenyl diphosphate = [GlcNAc-(1-&gt;4)-Mur2Ac(oyl-L-Ala-gamma-D-Glu-L-Lys-D-Ala-D-Ala)](n+1)-di-trans,octa-cis-undecaprenyl diphosphate + di-trans,octa-cis-undecaprenyl diphosphate + H(+)</text>
        <dbReference type="Rhea" id="RHEA:23708"/>
        <dbReference type="Rhea" id="RHEA-COMP:9602"/>
        <dbReference type="Rhea" id="RHEA-COMP:9603"/>
        <dbReference type="ChEBI" id="CHEBI:15378"/>
        <dbReference type="ChEBI" id="CHEBI:58405"/>
        <dbReference type="ChEBI" id="CHEBI:60033"/>
        <dbReference type="ChEBI" id="CHEBI:78435"/>
        <dbReference type="EC" id="2.4.99.28"/>
    </reaction>
</comment>
<keyword evidence="5" id="KW-0121">Carboxypeptidase</keyword>
<evidence type="ECO:0000256" key="6">
    <source>
        <dbReference type="ARBA" id="ARBA00022670"/>
    </source>
</evidence>
<keyword evidence="12" id="KW-0573">Peptidoglycan synthesis</keyword>
<keyword evidence="14" id="KW-0472">Membrane</keyword>
<dbReference type="GO" id="GO:0008658">
    <property type="term" value="F:penicillin binding"/>
    <property type="evidence" value="ECO:0007669"/>
    <property type="project" value="InterPro"/>
</dbReference>
<evidence type="ECO:0000256" key="11">
    <source>
        <dbReference type="ARBA" id="ARBA00022960"/>
    </source>
</evidence>
<keyword evidence="23" id="KW-1185">Reference proteome</keyword>
<feature type="domain" description="Penicillin-binding protein transpeptidase" evidence="20">
    <location>
        <begin position="330"/>
        <end position="404"/>
    </location>
</feature>
<proteinExistence type="inferred from homology"/>
<evidence type="ECO:0000256" key="15">
    <source>
        <dbReference type="ARBA" id="ARBA00023268"/>
    </source>
</evidence>
<dbReference type="InterPro" id="IPR001264">
    <property type="entry name" value="Glyco_trans_51"/>
</dbReference>
<dbReference type="AlphaFoldDB" id="A0A1E5IIN7"/>
<dbReference type="InterPro" id="IPR050396">
    <property type="entry name" value="Glycosyltr_51/Transpeptidase"/>
</dbReference>
<evidence type="ECO:0000256" key="7">
    <source>
        <dbReference type="ARBA" id="ARBA00022676"/>
    </source>
</evidence>
<dbReference type="EC" id="2.4.99.28" evidence="17"/>
<dbReference type="SUPFAM" id="SSF53955">
    <property type="entry name" value="Lysozyme-like"/>
    <property type="match status" value="1"/>
</dbReference>
<evidence type="ECO:0000313" key="22">
    <source>
        <dbReference type="EMBL" id="OEG70360.1"/>
    </source>
</evidence>
<comment type="caution">
    <text evidence="22">The sequence shown here is derived from an EMBL/GenBank/DDBJ whole genome shotgun (WGS) entry which is preliminary data.</text>
</comment>
<dbReference type="InterPro" id="IPR001460">
    <property type="entry name" value="PCN-bd_Tpept"/>
</dbReference>
<dbReference type="NCBIfam" id="TIGR02074">
    <property type="entry name" value="PBP_1a_fam"/>
    <property type="match status" value="1"/>
</dbReference>
<keyword evidence="6" id="KW-0645">Protease</keyword>
<dbReference type="Pfam" id="PF00912">
    <property type="entry name" value="Transgly"/>
    <property type="match status" value="1"/>
</dbReference>
<protein>
    <recommendedName>
        <fullName evidence="17">peptidoglycan glycosyltransferase</fullName>
        <ecNumber evidence="17">2.4.99.28</ecNumber>
    </recommendedName>
</protein>
<dbReference type="Gene3D" id="3.40.710.10">
    <property type="entry name" value="DD-peptidase/beta-lactamase superfamily"/>
    <property type="match status" value="1"/>
</dbReference>
<keyword evidence="16" id="KW-0961">Cell wall biogenesis/degradation</keyword>
<evidence type="ECO:0000256" key="18">
    <source>
        <dbReference type="ARBA" id="ARBA00049902"/>
    </source>
</evidence>
<keyword evidence="10" id="KW-0378">Hydrolase</keyword>
<evidence type="ECO:0000256" key="10">
    <source>
        <dbReference type="ARBA" id="ARBA00022801"/>
    </source>
</evidence>
<dbReference type="PANTHER" id="PTHR32282">
    <property type="entry name" value="BINDING PROTEIN TRANSPEPTIDASE, PUTATIVE-RELATED"/>
    <property type="match status" value="1"/>
</dbReference>
<dbReference type="GO" id="GO:0006508">
    <property type="term" value="P:proteolysis"/>
    <property type="evidence" value="ECO:0007669"/>
    <property type="project" value="UniProtKB-KW"/>
</dbReference>
<evidence type="ECO:0000256" key="5">
    <source>
        <dbReference type="ARBA" id="ARBA00022645"/>
    </source>
</evidence>
<dbReference type="GO" id="GO:0008955">
    <property type="term" value="F:peptidoglycan glycosyltransferase activity"/>
    <property type="evidence" value="ECO:0007669"/>
    <property type="project" value="UniProtKB-EC"/>
</dbReference>
<feature type="domain" description="Penicillin-binding protein transpeptidase" evidence="20">
    <location>
        <begin position="430"/>
        <end position="599"/>
    </location>
</feature>
<evidence type="ECO:0000259" key="21">
    <source>
        <dbReference type="Pfam" id="PF00912"/>
    </source>
</evidence>
<name>A0A1E5IIN7_ENDTX</name>
<gene>
    <name evidence="22" type="ORF">ATZ36_01285</name>
</gene>
<evidence type="ECO:0000256" key="16">
    <source>
        <dbReference type="ARBA" id="ARBA00023316"/>
    </source>
</evidence>
<evidence type="ECO:0000256" key="17">
    <source>
        <dbReference type="ARBA" id="ARBA00044770"/>
    </source>
</evidence>
<evidence type="ECO:0000259" key="20">
    <source>
        <dbReference type="Pfam" id="PF00905"/>
    </source>
</evidence>
<evidence type="ECO:0000256" key="9">
    <source>
        <dbReference type="ARBA" id="ARBA00022692"/>
    </source>
</evidence>
<dbReference type="InterPro" id="IPR036950">
    <property type="entry name" value="PBP_transglycosylase"/>
</dbReference>
<dbReference type="PANTHER" id="PTHR32282:SF33">
    <property type="entry name" value="PEPTIDOGLYCAN GLYCOSYLTRANSFERASE"/>
    <property type="match status" value="1"/>
</dbReference>
<dbReference type="SUPFAM" id="SSF56601">
    <property type="entry name" value="beta-lactamase/transpeptidase-like"/>
    <property type="match status" value="1"/>
</dbReference>
<keyword evidence="13" id="KW-1133">Transmembrane helix</keyword>
<keyword evidence="11" id="KW-0133">Cell shape</keyword>
<comment type="pathway">
    <text evidence="19">Glycan biosynthesis.</text>
</comment>
<dbReference type="EMBL" id="LNVX01000364">
    <property type="protein sequence ID" value="OEG70360.1"/>
    <property type="molecule type" value="Genomic_DNA"/>
</dbReference>
<dbReference type="GO" id="GO:0016020">
    <property type="term" value="C:membrane"/>
    <property type="evidence" value="ECO:0007669"/>
    <property type="project" value="UniProtKB-SubCell"/>
</dbReference>
<dbReference type="Pfam" id="PF00905">
    <property type="entry name" value="Transpeptidase"/>
    <property type="match status" value="2"/>
</dbReference>
<evidence type="ECO:0000256" key="19">
    <source>
        <dbReference type="ARBA" id="ARBA00060592"/>
    </source>
</evidence>
<evidence type="ECO:0000313" key="23">
    <source>
        <dbReference type="Proteomes" id="UP000095237"/>
    </source>
</evidence>
<accession>A0A1E5IIN7</accession>
<comment type="similarity">
    <text evidence="4">In the N-terminal section; belongs to the glycosyltransferase 51 family.</text>
</comment>
<dbReference type="InterPro" id="IPR023346">
    <property type="entry name" value="Lysozyme-like_dom_sf"/>
</dbReference>
<dbReference type="GO" id="GO:0004180">
    <property type="term" value="F:carboxypeptidase activity"/>
    <property type="evidence" value="ECO:0007669"/>
    <property type="project" value="UniProtKB-KW"/>
</dbReference>
<comment type="subcellular location">
    <subcellularLocation>
        <location evidence="1">Membrane</location>
    </subcellularLocation>
</comment>
<evidence type="ECO:0000256" key="3">
    <source>
        <dbReference type="ARBA" id="ARBA00007090"/>
    </source>
</evidence>
<keyword evidence="15" id="KW-0511">Multifunctional enzyme</keyword>
<sequence length="702" mass="78090">MKHKKLKKKSFLSFLTIAFIAAVLISAASKIMANFIDNLPSIKQLENYAPNLSSKIYDKDNNLIAEFFTERRTFIPINEIPVNLQNAFIAIEDKDFFKHWGISIKGIIRALSRILLKMKIAEGGSTITQQLAKTIFLTRDKTLIRKIKEALLAIRLEKNYSKDEILQFYINQIYFGSGTYGVQAAARIYFNKNAHDLNLAECATLAAIPKSPNYYNPFKNAKASLARRNLVLLRMRELGYITKEKEEEALEVALPTKETALKENIGHYFMEFLRIMLEQKYGTNGLLKGGLSIYTTIDMRAQAAAEKAIEKALTTFDKNKSKQKSVKVQGALIAIDPENGAIRAMVGGRNFRESQFNRAIQAKRQPGSAFKPFVYLAAIEAGLTPATLLNDEPMVFVYKGNSWNLVSRDITALETIAETVPEKDLIDTNKIWTPTNYGKKYRGPVTLKTALASSINICAIETIMQITPLKVIQSAKNLGITTPLVNSFSLALGSSDTTLQEMVSAFAVFASGGIKTTPYIITKITDRDGKIIEQNIPQQKEVLSSQDCFIITNMLKAVVEKGSGWNAKNLGRPCAGKTGTTNYSSDAWFIGYTPQLAAGVWIGYDDRSISLGEKVTGGIIACPIWTQFMKETLDGEPVLDFIQPENIEWALIDPSTGLLSLSKTSGASLEAFVKGTVPTKYCKQISDYKRQYLNTEEEKEGF</sequence>
<keyword evidence="7" id="KW-0328">Glycosyltransferase</keyword>
<evidence type="ECO:0000256" key="8">
    <source>
        <dbReference type="ARBA" id="ARBA00022679"/>
    </source>
</evidence>
<comment type="similarity">
    <text evidence="3">In the C-terminal section; belongs to the transpeptidase family.</text>
</comment>
<evidence type="ECO:0000256" key="12">
    <source>
        <dbReference type="ARBA" id="ARBA00022984"/>
    </source>
</evidence>
<dbReference type="GO" id="GO:0009252">
    <property type="term" value="P:peptidoglycan biosynthetic process"/>
    <property type="evidence" value="ECO:0007669"/>
    <property type="project" value="UniProtKB-KW"/>
</dbReference>
<evidence type="ECO:0000256" key="1">
    <source>
        <dbReference type="ARBA" id="ARBA00004370"/>
    </source>
</evidence>
<dbReference type="Gene3D" id="1.10.3810.10">
    <property type="entry name" value="Biosynthetic peptidoglycan transglycosylase-like"/>
    <property type="match status" value="1"/>
</dbReference>
<evidence type="ECO:0000256" key="13">
    <source>
        <dbReference type="ARBA" id="ARBA00022989"/>
    </source>
</evidence>
<dbReference type="GO" id="GO:0030288">
    <property type="term" value="C:outer membrane-bounded periplasmic space"/>
    <property type="evidence" value="ECO:0007669"/>
    <property type="project" value="TreeGrafter"/>
</dbReference>
<feature type="domain" description="Glycosyl transferase family 51" evidence="21">
    <location>
        <begin position="61"/>
        <end position="235"/>
    </location>
</feature>
<dbReference type="InterPro" id="IPR012338">
    <property type="entry name" value="Beta-lactam/transpept-like"/>
</dbReference>